<evidence type="ECO:0000313" key="2">
    <source>
        <dbReference type="EMBL" id="KAF2833762.1"/>
    </source>
</evidence>
<evidence type="ECO:0000313" key="3">
    <source>
        <dbReference type="Proteomes" id="UP000799424"/>
    </source>
</evidence>
<sequence>MLTRTHFPDTTSQEPTLTKAAVNALSSPSKKPLHPVDHPRSLSHNQKERRPRERMHSALLVLPREIRDKVYEHAFGDETRGFIHNLCGVAAYKQPTRRTLDVPGLLGLPKWPLNCKLICTEAMDLFGRTRSFEGFPQEVFLQLDPGWEFLDIQAISITKVIESAGSPAPNLLTFNFNVMRTIYLQPWVCEWKLCVDCIIRRRYVEATTAFLALVRAFDSQGLCLQTVWDMWWYEDKRLSAKSWDKDEVKMFDFLEDRWDGRFRKVHITLPCRTMDEDAAHNRTKFAEKFSRRLVGDSGGKVSLEWGEEEPGTFRGQLCRIRSLVVQRKV</sequence>
<keyword evidence="3" id="KW-1185">Reference proteome</keyword>
<evidence type="ECO:0000256" key="1">
    <source>
        <dbReference type="SAM" id="MobiDB-lite"/>
    </source>
</evidence>
<name>A0A6A7AKS2_9PLEO</name>
<dbReference type="OrthoDB" id="3684327at2759"/>
<dbReference type="Proteomes" id="UP000799424">
    <property type="component" value="Unassembled WGS sequence"/>
</dbReference>
<dbReference type="EMBL" id="MU006216">
    <property type="protein sequence ID" value="KAF2833762.1"/>
    <property type="molecule type" value="Genomic_DNA"/>
</dbReference>
<gene>
    <name evidence="2" type="ORF">CC86DRAFT_376869</name>
</gene>
<feature type="compositionally biased region" description="Basic and acidic residues" evidence="1">
    <location>
        <begin position="34"/>
        <end position="55"/>
    </location>
</feature>
<protein>
    <recommendedName>
        <fullName evidence="4">F-box domain-containing protein</fullName>
    </recommendedName>
</protein>
<reference evidence="2" key="1">
    <citation type="journal article" date="2020" name="Stud. Mycol.">
        <title>101 Dothideomycetes genomes: a test case for predicting lifestyles and emergence of pathogens.</title>
        <authorList>
            <person name="Haridas S."/>
            <person name="Albert R."/>
            <person name="Binder M."/>
            <person name="Bloem J."/>
            <person name="Labutti K."/>
            <person name="Salamov A."/>
            <person name="Andreopoulos B."/>
            <person name="Baker S."/>
            <person name="Barry K."/>
            <person name="Bills G."/>
            <person name="Bluhm B."/>
            <person name="Cannon C."/>
            <person name="Castanera R."/>
            <person name="Culley D."/>
            <person name="Daum C."/>
            <person name="Ezra D."/>
            <person name="Gonzalez J."/>
            <person name="Henrissat B."/>
            <person name="Kuo A."/>
            <person name="Liang C."/>
            <person name="Lipzen A."/>
            <person name="Lutzoni F."/>
            <person name="Magnuson J."/>
            <person name="Mondo S."/>
            <person name="Nolan M."/>
            <person name="Ohm R."/>
            <person name="Pangilinan J."/>
            <person name="Park H.-J."/>
            <person name="Ramirez L."/>
            <person name="Alfaro M."/>
            <person name="Sun H."/>
            <person name="Tritt A."/>
            <person name="Yoshinaga Y."/>
            <person name="Zwiers L.-H."/>
            <person name="Turgeon B."/>
            <person name="Goodwin S."/>
            <person name="Spatafora J."/>
            <person name="Crous P."/>
            <person name="Grigoriev I."/>
        </authorList>
    </citation>
    <scope>NUCLEOTIDE SEQUENCE</scope>
    <source>
        <strain evidence="2">CBS 113818</strain>
    </source>
</reference>
<feature type="region of interest" description="Disordered" evidence="1">
    <location>
        <begin position="23"/>
        <end position="55"/>
    </location>
</feature>
<accession>A0A6A7AKS2</accession>
<evidence type="ECO:0008006" key="4">
    <source>
        <dbReference type="Google" id="ProtNLM"/>
    </source>
</evidence>
<dbReference type="AlphaFoldDB" id="A0A6A7AKS2"/>
<organism evidence="2 3">
    <name type="scientific">Ophiobolus disseminans</name>
    <dbReference type="NCBI Taxonomy" id="1469910"/>
    <lineage>
        <taxon>Eukaryota</taxon>
        <taxon>Fungi</taxon>
        <taxon>Dikarya</taxon>
        <taxon>Ascomycota</taxon>
        <taxon>Pezizomycotina</taxon>
        <taxon>Dothideomycetes</taxon>
        <taxon>Pleosporomycetidae</taxon>
        <taxon>Pleosporales</taxon>
        <taxon>Pleosporineae</taxon>
        <taxon>Phaeosphaeriaceae</taxon>
        <taxon>Ophiobolus</taxon>
    </lineage>
</organism>
<proteinExistence type="predicted"/>